<reference evidence="3 4" key="2">
    <citation type="journal article" date="2006" name="J. Microbiol. Methods">
        <title>Genomic flank-sequencing of plasposon insertion sites for rapid identification of functional genes.</title>
        <authorList>
            <person name="Leveau J.H."/>
            <person name="Gerards S."/>
            <person name="Fritsche K."/>
            <person name="Zondag G."/>
            <person name="van Veen J.A."/>
        </authorList>
    </citation>
    <scope>NUCLEOTIDE SEQUENCE [LARGE SCALE GENOMIC DNA]</scope>
    <source>
        <strain evidence="3 4">Ter331</strain>
    </source>
</reference>
<dbReference type="HOGENOM" id="CLU_090620_0_0_4"/>
<dbReference type="Gene3D" id="1.20.1050.10">
    <property type="match status" value="1"/>
</dbReference>
<evidence type="ECO:0000259" key="1">
    <source>
        <dbReference type="PROSITE" id="PS50404"/>
    </source>
</evidence>
<dbReference type="Gene3D" id="3.40.30.10">
    <property type="entry name" value="Glutaredoxin"/>
    <property type="match status" value="1"/>
</dbReference>
<dbReference type="CDD" id="cd03196">
    <property type="entry name" value="GST_C_5"/>
    <property type="match status" value="1"/>
</dbReference>
<dbReference type="EC" id="2.5.1.18" evidence="3"/>
<reference evidence="3 4" key="3">
    <citation type="journal article" date="2008" name="FEMS Microbiol. Ecol.">
        <title>Identification and characterization of genes underlying chitinolysis in Collimonas fungivorans Ter331.</title>
        <authorList>
            <person name="Fritsche K."/>
            <person name="de Boer W."/>
            <person name="Gerards S."/>
            <person name="van den Berg M."/>
            <person name="van Veen J.A."/>
            <person name="Leveau J.H."/>
        </authorList>
    </citation>
    <scope>NUCLEOTIDE SEQUENCE [LARGE SCALE GENOMIC DNA]</scope>
    <source>
        <strain evidence="3 4">Ter331</strain>
    </source>
</reference>
<dbReference type="PANTHER" id="PTHR43968:SF6">
    <property type="entry name" value="GLUTATHIONE S-TRANSFERASE OMEGA"/>
    <property type="match status" value="1"/>
</dbReference>
<feature type="domain" description="GST C-terminal" evidence="2">
    <location>
        <begin position="93"/>
        <end position="207"/>
    </location>
</feature>
<keyword evidence="3" id="KW-0808">Transferase</keyword>
<dbReference type="Pfam" id="PF13410">
    <property type="entry name" value="GST_C_2"/>
    <property type="match status" value="1"/>
</dbReference>
<keyword evidence="4" id="KW-1185">Reference proteome</keyword>
<protein>
    <submittedName>
        <fullName evidence="3">Glutathione S-transferase-like protein</fullName>
        <ecNumber evidence="3">2.5.1.18</ecNumber>
    </submittedName>
</protein>
<dbReference type="InterPro" id="IPR010987">
    <property type="entry name" value="Glutathione-S-Trfase_C-like"/>
</dbReference>
<reference evidence="4" key="6">
    <citation type="submission" date="2011-05" db="EMBL/GenBank/DDBJ databases">
        <title>Complete sequence of Collimonas fungivorans Ter331.</title>
        <authorList>
            <person name="Leveau J.H."/>
        </authorList>
    </citation>
    <scope>NUCLEOTIDE SEQUENCE [LARGE SCALE GENOMIC DNA]</scope>
    <source>
        <strain evidence="4">Ter331</strain>
    </source>
</reference>
<dbReference type="InterPro" id="IPR050983">
    <property type="entry name" value="GST_Omega/HSP26"/>
</dbReference>
<dbReference type="EMBL" id="CP002745">
    <property type="protein sequence ID" value="AEK60722.1"/>
    <property type="molecule type" value="Genomic_DNA"/>
</dbReference>
<organism evidence="3 4">
    <name type="scientific">Collimonas fungivorans (strain Ter331)</name>
    <dbReference type="NCBI Taxonomy" id="1005048"/>
    <lineage>
        <taxon>Bacteria</taxon>
        <taxon>Pseudomonadati</taxon>
        <taxon>Pseudomonadota</taxon>
        <taxon>Betaproteobacteria</taxon>
        <taxon>Burkholderiales</taxon>
        <taxon>Oxalobacteraceae</taxon>
        <taxon>Collimonas</taxon>
    </lineage>
</organism>
<accession>G0AID9</accession>
<dbReference type="InterPro" id="IPR004045">
    <property type="entry name" value="Glutathione_S-Trfase_N"/>
</dbReference>
<dbReference type="GO" id="GO:0005737">
    <property type="term" value="C:cytoplasm"/>
    <property type="evidence" value="ECO:0007669"/>
    <property type="project" value="TreeGrafter"/>
</dbReference>
<dbReference type="eggNOG" id="COG0625">
    <property type="taxonomic scope" value="Bacteria"/>
</dbReference>
<sequence>MNCYRYTNLKPILFTFRRCPYAIRARLAIKVSGVDVDMFEVSLRNKPQAMLDCSPKGTVPVLKLPHGAPLEQSLDIMHWALRQHDPEQWLSPDPAVQQQVQELIQQNDGPFKGHLDRYKYAERFPEHPASYYRAQGAAVLAQLDARIALHGFLCGEKPGLADMAIFPFVRQFAHVDKEWFHASEYKSLRAWLDLLLESSLFNSVMQK</sequence>
<reference evidence="3 4" key="4">
    <citation type="journal article" date="2010" name="Environ. Microbiol.">
        <title>The bacterial genus Collimonas: mycophagy, weathering and other adaptive solutions to life in oligotrophic soil environments.</title>
        <authorList>
            <person name="Leveau J.H."/>
            <person name="Uroz S."/>
            <person name="de Boer W."/>
        </authorList>
    </citation>
    <scope>NUCLEOTIDE SEQUENCE [LARGE SCALE GENOMIC DNA]</scope>
    <source>
        <strain evidence="3 4">Ter331</strain>
    </source>
</reference>
<gene>
    <name evidence="3" type="ordered locus">CFU_0889</name>
</gene>
<reference evidence="3 4" key="1">
    <citation type="journal article" date="2004" name="Environ. Microbiol.">
        <title>Phylogeny-function analysis of (meta)genomic libraries: screening for expression of ribosomal RNA genes by large-insert library fluorescent in situ hybridization (LIL-FISH).</title>
        <authorList>
            <person name="Leveau J.H."/>
            <person name="Gerards S."/>
            <person name="de Boer W."/>
            <person name="van Veen J.A."/>
        </authorList>
    </citation>
    <scope>NUCLEOTIDE SEQUENCE [LARGE SCALE GENOMIC DNA]</scope>
    <source>
        <strain evidence="3 4">Ter331</strain>
    </source>
</reference>
<evidence type="ECO:0000259" key="2">
    <source>
        <dbReference type="PROSITE" id="PS50405"/>
    </source>
</evidence>
<evidence type="ECO:0000313" key="4">
    <source>
        <dbReference type="Proteomes" id="UP000008392"/>
    </source>
</evidence>
<dbReference type="GO" id="GO:0004364">
    <property type="term" value="F:glutathione transferase activity"/>
    <property type="evidence" value="ECO:0007669"/>
    <property type="project" value="UniProtKB-EC"/>
</dbReference>
<dbReference type="KEGG" id="cfu:CFU_0889"/>
<reference evidence="3 4" key="5">
    <citation type="journal article" date="2011" name="ISME J.">
        <title>Dual transcriptional profiling of a bacterial/fungal confrontation: Collimonas fungivorans versus Aspergillus niger.</title>
        <authorList>
            <person name="Mela F."/>
            <person name="Fritsche K."/>
            <person name="de Boer W."/>
            <person name="van Veen J.A."/>
            <person name="de Graaff L.H."/>
            <person name="van den Berg M."/>
            <person name="Leveau J.H."/>
        </authorList>
    </citation>
    <scope>NUCLEOTIDE SEQUENCE [LARGE SCALE GENOMIC DNA]</scope>
    <source>
        <strain evidence="3 4">Ter331</strain>
    </source>
</reference>
<dbReference type="SUPFAM" id="SSF52833">
    <property type="entry name" value="Thioredoxin-like"/>
    <property type="match status" value="1"/>
</dbReference>
<feature type="domain" description="GST N-terminal" evidence="1">
    <location>
        <begin position="9"/>
        <end position="88"/>
    </location>
</feature>
<dbReference type="PROSITE" id="PS50404">
    <property type="entry name" value="GST_NTER"/>
    <property type="match status" value="1"/>
</dbReference>
<dbReference type="SFLD" id="SFLDS00019">
    <property type="entry name" value="Glutathione_Transferase_(cytos"/>
    <property type="match status" value="1"/>
</dbReference>
<dbReference type="STRING" id="1005048.CFU_0889"/>
<evidence type="ECO:0000313" key="3">
    <source>
        <dbReference type="EMBL" id="AEK60722.1"/>
    </source>
</evidence>
<dbReference type="Pfam" id="PF13417">
    <property type="entry name" value="GST_N_3"/>
    <property type="match status" value="1"/>
</dbReference>
<name>G0AID9_COLFT</name>
<dbReference type="InterPro" id="IPR040079">
    <property type="entry name" value="Glutathione_S-Trfase"/>
</dbReference>
<dbReference type="InterPro" id="IPR036282">
    <property type="entry name" value="Glutathione-S-Trfase_C_sf"/>
</dbReference>
<dbReference type="Proteomes" id="UP000008392">
    <property type="component" value="Chromosome"/>
</dbReference>
<dbReference type="PANTHER" id="PTHR43968">
    <property type="match status" value="1"/>
</dbReference>
<proteinExistence type="predicted"/>
<dbReference type="PROSITE" id="PS50405">
    <property type="entry name" value="GST_CTER"/>
    <property type="match status" value="1"/>
</dbReference>
<dbReference type="AlphaFoldDB" id="G0AID9"/>
<dbReference type="SUPFAM" id="SSF47616">
    <property type="entry name" value="GST C-terminal domain-like"/>
    <property type="match status" value="1"/>
</dbReference>
<dbReference type="InterPro" id="IPR036249">
    <property type="entry name" value="Thioredoxin-like_sf"/>
</dbReference>